<evidence type="ECO:0000256" key="2">
    <source>
        <dbReference type="ARBA" id="ARBA00022491"/>
    </source>
</evidence>
<dbReference type="InterPro" id="IPR005878">
    <property type="entry name" value="Ribosom_uL1_bac-type"/>
</dbReference>
<dbReference type="GO" id="GO:0003735">
    <property type="term" value="F:structural constituent of ribosome"/>
    <property type="evidence" value="ECO:0007669"/>
    <property type="project" value="InterPro"/>
</dbReference>
<comment type="caution">
    <text evidence="12">The sequence shown here is derived from an EMBL/GenBank/DDBJ whole genome shotgun (WGS) entry which is preliminary data.</text>
</comment>
<reference evidence="12 13" key="1">
    <citation type="journal article" date="2013" name="Genome Announc.">
        <title>Draft Genome Sequence of the Lignocellulose Decomposer Thermobifida fusca Strain TM51.</title>
        <authorList>
            <person name="Toth A."/>
            <person name="Barna T."/>
            <person name="Nagy I."/>
            <person name="Horvath B."/>
            <person name="Nagy I."/>
            <person name="Tancsics A."/>
            <person name="Kriszt B."/>
            <person name="Baka E."/>
            <person name="Fekete C."/>
            <person name="Kukolya J."/>
        </authorList>
    </citation>
    <scope>NUCLEOTIDE SEQUENCE [LARGE SCALE GENOMIC DNA]</scope>
    <source>
        <strain evidence="12 13">TM51</strain>
    </source>
</reference>
<evidence type="ECO:0000256" key="9">
    <source>
        <dbReference type="ARBA" id="ARBA00035241"/>
    </source>
</evidence>
<dbReference type="InterPro" id="IPR023673">
    <property type="entry name" value="Ribosomal_uL1_CS"/>
</dbReference>
<gene>
    <name evidence="10" type="primary">rplA</name>
    <name evidence="12" type="ORF">TM51_13679</name>
</gene>
<dbReference type="AlphaFoldDB" id="A0A9P2T9R2"/>
<dbReference type="PANTHER" id="PTHR36427">
    <property type="entry name" value="54S RIBOSOMAL PROTEIN L1, MITOCHONDRIAL"/>
    <property type="match status" value="1"/>
</dbReference>
<evidence type="ECO:0000256" key="1">
    <source>
        <dbReference type="ARBA" id="ARBA00010531"/>
    </source>
</evidence>
<dbReference type="NCBIfam" id="TIGR01169">
    <property type="entry name" value="rplA_bact"/>
    <property type="match status" value="1"/>
</dbReference>
<evidence type="ECO:0000256" key="11">
    <source>
        <dbReference type="RuleBase" id="RU000659"/>
    </source>
</evidence>
<dbReference type="SMR" id="A0A9P2T9R2"/>
<dbReference type="FunFam" id="3.40.50.790:FF:000001">
    <property type="entry name" value="50S ribosomal protein L1"/>
    <property type="match status" value="1"/>
</dbReference>
<keyword evidence="13" id="KW-1185">Reference proteome</keyword>
<evidence type="ECO:0000256" key="5">
    <source>
        <dbReference type="ARBA" id="ARBA00022845"/>
    </source>
</evidence>
<evidence type="ECO:0000256" key="3">
    <source>
        <dbReference type="ARBA" id="ARBA00022555"/>
    </source>
</evidence>
<dbReference type="RefSeq" id="WP_011293080.1">
    <property type="nucleotide sequence ID" value="NZ_AOSG01000082.1"/>
</dbReference>
<dbReference type="PANTHER" id="PTHR36427:SF3">
    <property type="entry name" value="LARGE RIBOSOMAL SUBUNIT PROTEIN UL1M"/>
    <property type="match status" value="1"/>
</dbReference>
<organism evidence="12 13">
    <name type="scientific">Thermobifida fusca TM51</name>
    <dbReference type="NCBI Taxonomy" id="1169414"/>
    <lineage>
        <taxon>Bacteria</taxon>
        <taxon>Bacillati</taxon>
        <taxon>Actinomycetota</taxon>
        <taxon>Actinomycetes</taxon>
        <taxon>Streptosporangiales</taxon>
        <taxon>Nocardiopsidaceae</taxon>
        <taxon>Thermobifida</taxon>
    </lineage>
</organism>
<dbReference type="PROSITE" id="PS01199">
    <property type="entry name" value="RIBOSOMAL_L1"/>
    <property type="match status" value="1"/>
</dbReference>
<name>A0A9P2T9R2_THEFU</name>
<dbReference type="HAMAP" id="MF_01318_B">
    <property type="entry name" value="Ribosomal_uL1_B"/>
    <property type="match status" value="1"/>
</dbReference>
<keyword evidence="3 10" id="KW-0820">tRNA-binding</keyword>
<dbReference type="PIRSF" id="PIRSF002155">
    <property type="entry name" value="Ribosomal_L1"/>
    <property type="match status" value="1"/>
</dbReference>
<comment type="similarity">
    <text evidence="1 10 11">Belongs to the universal ribosomal protein uL1 family.</text>
</comment>
<proteinExistence type="inferred from homology"/>
<dbReference type="InterPro" id="IPR016095">
    <property type="entry name" value="Ribosomal_uL1_3-a/b-sand"/>
</dbReference>
<comment type="subunit">
    <text evidence="10">Part of the 50S ribosomal subunit.</text>
</comment>
<dbReference type="EMBL" id="AOSG01000082">
    <property type="protein sequence ID" value="EOR70281.1"/>
    <property type="molecule type" value="Genomic_DNA"/>
</dbReference>
<dbReference type="GO" id="GO:0006412">
    <property type="term" value="P:translation"/>
    <property type="evidence" value="ECO:0007669"/>
    <property type="project" value="UniProtKB-UniRule"/>
</dbReference>
<dbReference type="GO" id="GO:0019843">
    <property type="term" value="F:rRNA binding"/>
    <property type="evidence" value="ECO:0007669"/>
    <property type="project" value="UniProtKB-UniRule"/>
</dbReference>
<keyword evidence="6 10" id="KW-0694">RNA-binding</keyword>
<comment type="function">
    <text evidence="10">Protein L1 is also a translational repressor protein, it controls the translation of the L11 operon by binding to its mRNA.</text>
</comment>
<keyword evidence="8 10" id="KW-0687">Ribonucleoprotein</keyword>
<sequence>MKRSKSYRKAAEQIDRTRLYTPAEAVRLAKETSTVKFDATVEVAMRLGVDPRKADQMVRGTVNLPHGTGKTARVLVFAAGERAEQARAAGADYVGDDDLVERIQQGFLDFDAVVATPDMMGKIGRLGRILGPRGLMPNPKTGTVTMDVAKAVSDIKGGKIEFRVDRHGNLHLIIGKVSFDEQKLLENYLAAVDEVLRLKPSAAKGRYIKKITLTTTMGPGIPVDPNATREAAKAA</sequence>
<accession>A0A9P2T9R2</accession>
<dbReference type="Pfam" id="PF00687">
    <property type="entry name" value="Ribosomal_L1"/>
    <property type="match status" value="1"/>
</dbReference>
<dbReference type="Proteomes" id="UP000014184">
    <property type="component" value="Unassembled WGS sequence"/>
</dbReference>
<dbReference type="CDD" id="cd00403">
    <property type="entry name" value="Ribosomal_L1"/>
    <property type="match status" value="1"/>
</dbReference>
<keyword evidence="7 10" id="KW-0689">Ribosomal protein</keyword>
<dbReference type="SUPFAM" id="SSF56808">
    <property type="entry name" value="Ribosomal protein L1"/>
    <property type="match status" value="1"/>
</dbReference>
<evidence type="ECO:0000256" key="8">
    <source>
        <dbReference type="ARBA" id="ARBA00023274"/>
    </source>
</evidence>
<evidence type="ECO:0000256" key="10">
    <source>
        <dbReference type="HAMAP-Rule" id="MF_01318"/>
    </source>
</evidence>
<keyword evidence="5 10" id="KW-0810">Translation regulation</keyword>
<keyword evidence="4 10" id="KW-0699">rRNA-binding</keyword>
<dbReference type="InterPro" id="IPR002143">
    <property type="entry name" value="Ribosomal_uL1"/>
</dbReference>
<evidence type="ECO:0000313" key="12">
    <source>
        <dbReference type="EMBL" id="EOR70281.1"/>
    </source>
</evidence>
<keyword evidence="2 10" id="KW-0678">Repressor</keyword>
<dbReference type="InterPro" id="IPR023674">
    <property type="entry name" value="Ribosomal_uL1-like"/>
</dbReference>
<dbReference type="Gene3D" id="3.30.190.20">
    <property type="match status" value="1"/>
</dbReference>
<dbReference type="GO" id="GO:0015934">
    <property type="term" value="C:large ribosomal subunit"/>
    <property type="evidence" value="ECO:0007669"/>
    <property type="project" value="InterPro"/>
</dbReference>
<dbReference type="InterPro" id="IPR028364">
    <property type="entry name" value="Ribosomal_uL1/biogenesis"/>
</dbReference>
<dbReference type="GO" id="GO:0006417">
    <property type="term" value="P:regulation of translation"/>
    <property type="evidence" value="ECO:0007669"/>
    <property type="project" value="UniProtKB-KW"/>
</dbReference>
<dbReference type="Gene3D" id="3.40.50.790">
    <property type="match status" value="1"/>
</dbReference>
<evidence type="ECO:0000313" key="13">
    <source>
        <dbReference type="Proteomes" id="UP000014184"/>
    </source>
</evidence>
<comment type="function">
    <text evidence="10">Binds directly to 23S rRNA. The L1 stalk is quite mobile in the ribosome, and is involved in E site tRNA release.</text>
</comment>
<evidence type="ECO:0000256" key="7">
    <source>
        <dbReference type="ARBA" id="ARBA00022980"/>
    </source>
</evidence>
<protein>
    <recommendedName>
        <fullName evidence="9 10">Large ribosomal subunit protein uL1</fullName>
    </recommendedName>
</protein>
<dbReference type="GO" id="GO:0000049">
    <property type="term" value="F:tRNA binding"/>
    <property type="evidence" value="ECO:0007669"/>
    <property type="project" value="UniProtKB-KW"/>
</dbReference>
<evidence type="ECO:0000256" key="4">
    <source>
        <dbReference type="ARBA" id="ARBA00022730"/>
    </source>
</evidence>
<evidence type="ECO:0000256" key="6">
    <source>
        <dbReference type="ARBA" id="ARBA00022884"/>
    </source>
</evidence>